<sequence>MLGARSALARLAAQSLKGRAVSARCYHGKNPHAPSTMNDLPTPQGDFFELHARRQARYNRALIIGIVTFAGTMVVAKESGLLHFNWSPPDTYE</sequence>
<dbReference type="OrthoDB" id="9981889at2759"/>
<dbReference type="VEuPathDB" id="VectorBase:PPAI000356"/>
<dbReference type="InterPro" id="IPR031973">
    <property type="entry name" value="Deltameth_res_prag01"/>
</dbReference>
<dbReference type="CTD" id="1349"/>
<reference evidence="2" key="1">
    <citation type="submission" date="2022-08" db="UniProtKB">
        <authorList>
            <consortium name="EnsemblMetazoa"/>
        </authorList>
    </citation>
    <scope>IDENTIFICATION</scope>
    <source>
        <strain evidence="2">Israel</strain>
    </source>
</reference>
<dbReference type="GeneID" id="129802297"/>
<organism evidence="2 3">
    <name type="scientific">Phlebotomus papatasi</name>
    <name type="common">Sandfly</name>
    <dbReference type="NCBI Taxonomy" id="29031"/>
    <lineage>
        <taxon>Eukaryota</taxon>
        <taxon>Metazoa</taxon>
        <taxon>Ecdysozoa</taxon>
        <taxon>Arthropoda</taxon>
        <taxon>Hexapoda</taxon>
        <taxon>Insecta</taxon>
        <taxon>Pterygota</taxon>
        <taxon>Neoptera</taxon>
        <taxon>Endopterygota</taxon>
        <taxon>Diptera</taxon>
        <taxon>Nematocera</taxon>
        <taxon>Psychodoidea</taxon>
        <taxon>Psychodidae</taxon>
        <taxon>Phlebotomus</taxon>
        <taxon>Phlebotomus</taxon>
    </lineage>
</organism>
<dbReference type="Pfam" id="PF16020">
    <property type="entry name" value="Deltameth_res"/>
    <property type="match status" value="1"/>
</dbReference>
<evidence type="ECO:0000313" key="2">
    <source>
        <dbReference type="EnsemblMetazoa" id="PPAI000356-PA"/>
    </source>
</evidence>
<evidence type="ECO:0000313" key="3">
    <source>
        <dbReference type="Proteomes" id="UP000092462"/>
    </source>
</evidence>
<proteinExistence type="predicted"/>
<feature type="domain" description="Deltamethrin resistance protein prag01" evidence="1">
    <location>
        <begin position="38"/>
        <end position="89"/>
    </location>
</feature>
<protein>
    <recommendedName>
        <fullName evidence="1">Deltamethrin resistance protein prag01 domain-containing protein</fullName>
    </recommendedName>
</protein>
<evidence type="ECO:0000259" key="1">
    <source>
        <dbReference type="Pfam" id="PF16020"/>
    </source>
</evidence>
<dbReference type="PANTHER" id="PTHR22133:SF2">
    <property type="entry name" value="AT01821P-RELATED"/>
    <property type="match status" value="1"/>
</dbReference>
<keyword evidence="3" id="KW-1185">Reference proteome</keyword>
<accession>A0A1B0CZ34</accession>
<name>A0A1B0CZ34_PHLPP</name>
<dbReference type="VEuPathDB" id="VectorBase:PPAPM1_006097"/>
<dbReference type="PANTHER" id="PTHR22133">
    <property type="entry name" value="AT01821P-RELATED"/>
    <property type="match status" value="1"/>
</dbReference>
<dbReference type="EnsemblMetazoa" id="PPAI000356-RA">
    <property type="protein sequence ID" value="PPAI000356-PA"/>
    <property type="gene ID" value="PPAI000356"/>
</dbReference>
<dbReference type="AlphaFoldDB" id="A0A1B0CZ34"/>
<dbReference type="KEGG" id="ppap:129802297"/>
<dbReference type="Proteomes" id="UP000092462">
    <property type="component" value="Unassembled WGS sequence"/>
</dbReference>
<dbReference type="EMBL" id="AJVK01009473">
    <property type="status" value="NOT_ANNOTATED_CDS"/>
    <property type="molecule type" value="Genomic_DNA"/>
</dbReference>
<dbReference type="RefSeq" id="XP_055703986.1">
    <property type="nucleotide sequence ID" value="XM_055848011.1"/>
</dbReference>